<feature type="compositionally biased region" description="Low complexity" evidence="1">
    <location>
        <begin position="12"/>
        <end position="27"/>
    </location>
</feature>
<gene>
    <name evidence="2" type="ORF">HMPREF9141_1551</name>
</gene>
<evidence type="ECO:0000256" key="1">
    <source>
        <dbReference type="SAM" id="MobiDB-lite"/>
    </source>
</evidence>
<dbReference type="STRING" id="888743.HMPREF9141_1551"/>
<name>F0F7I4_9BACT</name>
<evidence type="ECO:0000313" key="2">
    <source>
        <dbReference type="EMBL" id="EGC19903.1"/>
    </source>
</evidence>
<dbReference type="EMBL" id="AEWX01000023">
    <property type="protein sequence ID" value="EGC19903.1"/>
    <property type="molecule type" value="Genomic_DNA"/>
</dbReference>
<organism evidence="2 3">
    <name type="scientific">Prevotella multiformis DSM 16608</name>
    <dbReference type="NCBI Taxonomy" id="888743"/>
    <lineage>
        <taxon>Bacteria</taxon>
        <taxon>Pseudomonadati</taxon>
        <taxon>Bacteroidota</taxon>
        <taxon>Bacteroidia</taxon>
        <taxon>Bacteroidales</taxon>
        <taxon>Prevotellaceae</taxon>
        <taxon>Prevotella</taxon>
    </lineage>
</organism>
<comment type="caution">
    <text evidence="2">The sequence shown here is derived from an EMBL/GenBank/DDBJ whole genome shotgun (WGS) entry which is preliminary data.</text>
</comment>
<protein>
    <submittedName>
        <fullName evidence="2">Uncharacterized protein</fullName>
    </submittedName>
</protein>
<dbReference type="HOGENOM" id="CLU_3255832_0_0_10"/>
<sequence length="42" mass="4579">MCAQAKADGHLSSRPSGLSSVSRYRAVVSSTERFIRDDKVLP</sequence>
<proteinExistence type="predicted"/>
<reference evidence="2 3" key="1">
    <citation type="submission" date="2011-01" db="EMBL/GenBank/DDBJ databases">
        <authorList>
            <person name="Muzny D."/>
            <person name="Qin X."/>
            <person name="Deng J."/>
            <person name="Jiang H."/>
            <person name="Liu Y."/>
            <person name="Qu J."/>
            <person name="Song X.-Z."/>
            <person name="Zhang L."/>
            <person name="Thornton R."/>
            <person name="Coyle M."/>
            <person name="Francisco L."/>
            <person name="Jackson L."/>
            <person name="Javaid M."/>
            <person name="Korchina V."/>
            <person name="Kovar C."/>
            <person name="Mata R."/>
            <person name="Mathew T."/>
            <person name="Ngo R."/>
            <person name="Nguyen L."/>
            <person name="Nguyen N."/>
            <person name="Okwuonu G."/>
            <person name="Ongeri F."/>
            <person name="Pham C."/>
            <person name="Simmons D."/>
            <person name="Wilczek-Boney K."/>
            <person name="Hale W."/>
            <person name="Jakkamsetti A."/>
            <person name="Pham P."/>
            <person name="Ruth R."/>
            <person name="San Lucas F."/>
            <person name="Warren J."/>
            <person name="Zhang J."/>
            <person name="Zhao Z."/>
            <person name="Zhou C."/>
            <person name="Zhu D."/>
            <person name="Lee S."/>
            <person name="Bess C."/>
            <person name="Blankenburg K."/>
            <person name="Forbes L."/>
            <person name="Fu Q."/>
            <person name="Gubbala S."/>
            <person name="Hirani K."/>
            <person name="Jayaseelan J.C."/>
            <person name="Lara F."/>
            <person name="Munidasa M."/>
            <person name="Palculict T."/>
            <person name="Patil S."/>
            <person name="Pu L.-L."/>
            <person name="Saada N."/>
            <person name="Tang L."/>
            <person name="Weissenberger G."/>
            <person name="Zhu Y."/>
            <person name="Hemphill L."/>
            <person name="Shang Y."/>
            <person name="Youmans B."/>
            <person name="Ayvaz T."/>
            <person name="Ross M."/>
            <person name="Santibanez J."/>
            <person name="Aqrawi P."/>
            <person name="Gross S."/>
            <person name="Joshi V."/>
            <person name="Fowler G."/>
            <person name="Nazareth L."/>
            <person name="Reid J."/>
            <person name="Worley K."/>
            <person name="Petrosino J."/>
            <person name="Highlander S."/>
            <person name="Gibbs R."/>
        </authorList>
    </citation>
    <scope>NUCLEOTIDE SEQUENCE [LARGE SCALE GENOMIC DNA]</scope>
    <source>
        <strain evidence="2 3">DSM 16608</strain>
    </source>
</reference>
<accession>F0F7I4</accession>
<evidence type="ECO:0000313" key="3">
    <source>
        <dbReference type="Proteomes" id="UP000005697"/>
    </source>
</evidence>
<keyword evidence="3" id="KW-1185">Reference proteome</keyword>
<dbReference type="Proteomes" id="UP000005697">
    <property type="component" value="Unassembled WGS sequence"/>
</dbReference>
<dbReference type="AlphaFoldDB" id="F0F7I4"/>
<feature type="region of interest" description="Disordered" evidence="1">
    <location>
        <begin position="1"/>
        <end position="27"/>
    </location>
</feature>